<feature type="binding site" evidence="2">
    <location>
        <position position="108"/>
    </location>
    <ligand>
        <name>Mn(2+)</name>
        <dbReference type="ChEBI" id="CHEBI:29035"/>
        <label>2</label>
    </ligand>
</feature>
<reference evidence="5" key="1">
    <citation type="submission" date="2016-10" db="EMBL/GenBank/DDBJ databases">
        <authorList>
            <person name="Varghese N."/>
            <person name="Submissions S."/>
        </authorList>
    </citation>
    <scope>NUCLEOTIDE SEQUENCE [LARGE SCALE GENOMIC DNA]</scope>
    <source>
        <strain evidence="5">ES.061</strain>
    </source>
</reference>
<keyword evidence="5" id="KW-1185">Reference proteome</keyword>
<dbReference type="Pfam" id="PF01546">
    <property type="entry name" value="Peptidase_M20"/>
    <property type="match status" value="1"/>
</dbReference>
<keyword evidence="1 4" id="KW-0378">Hydrolase</keyword>
<dbReference type="RefSeq" id="WP_090329343.1">
    <property type="nucleotide sequence ID" value="NZ_FNSL01000001.1"/>
</dbReference>
<comment type="cofactor">
    <cofactor evidence="2">
        <name>Mn(2+)</name>
        <dbReference type="ChEBI" id="CHEBI:29035"/>
    </cofactor>
    <text evidence="2">The Mn(2+) ion enhances activity.</text>
</comment>
<dbReference type="GO" id="GO:0050118">
    <property type="term" value="F:N-acetyldiaminopimelate deacetylase activity"/>
    <property type="evidence" value="ECO:0007669"/>
    <property type="project" value="UniProtKB-ARBA"/>
</dbReference>
<evidence type="ECO:0000313" key="5">
    <source>
        <dbReference type="Proteomes" id="UP000199064"/>
    </source>
</evidence>
<evidence type="ECO:0000259" key="3">
    <source>
        <dbReference type="Pfam" id="PF07687"/>
    </source>
</evidence>
<dbReference type="Proteomes" id="UP000199064">
    <property type="component" value="Unassembled WGS sequence"/>
</dbReference>
<keyword evidence="2" id="KW-0479">Metal-binding</keyword>
<dbReference type="GO" id="GO:0019877">
    <property type="term" value="P:diaminopimelate biosynthetic process"/>
    <property type="evidence" value="ECO:0007669"/>
    <property type="project" value="UniProtKB-ARBA"/>
</dbReference>
<dbReference type="EMBL" id="FNSL01000001">
    <property type="protein sequence ID" value="SEB75289.1"/>
    <property type="molecule type" value="Genomic_DNA"/>
</dbReference>
<name>A0A1H4LWZ1_9HYPH</name>
<dbReference type="FunFam" id="3.30.70.360:FF:000001">
    <property type="entry name" value="N-acetyldiaminopimelate deacetylase"/>
    <property type="match status" value="1"/>
</dbReference>
<feature type="binding site" evidence="2">
    <location>
        <position position="368"/>
    </location>
    <ligand>
        <name>Mn(2+)</name>
        <dbReference type="ChEBI" id="CHEBI:29035"/>
        <label>2</label>
    </ligand>
</feature>
<feature type="binding site" evidence="2">
    <location>
        <position position="144"/>
    </location>
    <ligand>
        <name>Mn(2+)</name>
        <dbReference type="ChEBI" id="CHEBI:29035"/>
        <label>2</label>
    </ligand>
</feature>
<keyword evidence="2" id="KW-0464">Manganese</keyword>
<evidence type="ECO:0000313" key="4">
    <source>
        <dbReference type="EMBL" id="SEB75289.1"/>
    </source>
</evidence>
<gene>
    <name evidence="4" type="ORF">SAMN05216452_3039</name>
</gene>
<dbReference type="GO" id="GO:0046872">
    <property type="term" value="F:metal ion binding"/>
    <property type="evidence" value="ECO:0007669"/>
    <property type="project" value="UniProtKB-KW"/>
</dbReference>
<dbReference type="SUPFAM" id="SSF53187">
    <property type="entry name" value="Zn-dependent exopeptidases"/>
    <property type="match status" value="1"/>
</dbReference>
<proteinExistence type="predicted"/>
<dbReference type="NCBIfam" id="TIGR01891">
    <property type="entry name" value="amidohydrolases"/>
    <property type="match status" value="1"/>
</dbReference>
<organism evidence="4 5">
    <name type="scientific">Nitratireductor aquibiodomus</name>
    <dbReference type="NCBI Taxonomy" id="204799"/>
    <lineage>
        <taxon>Bacteria</taxon>
        <taxon>Pseudomonadati</taxon>
        <taxon>Pseudomonadota</taxon>
        <taxon>Alphaproteobacteria</taxon>
        <taxon>Hyphomicrobiales</taxon>
        <taxon>Phyllobacteriaceae</taxon>
        <taxon>Nitratireductor</taxon>
    </lineage>
</organism>
<feature type="binding site" evidence="2">
    <location>
        <position position="110"/>
    </location>
    <ligand>
        <name>Mn(2+)</name>
        <dbReference type="ChEBI" id="CHEBI:29035"/>
        <label>2</label>
    </ligand>
</feature>
<dbReference type="InterPro" id="IPR011650">
    <property type="entry name" value="Peptidase_M20_dimer"/>
</dbReference>
<dbReference type="SUPFAM" id="SSF55031">
    <property type="entry name" value="Bacterial exopeptidase dimerisation domain"/>
    <property type="match status" value="1"/>
</dbReference>
<dbReference type="PANTHER" id="PTHR11014:SF63">
    <property type="entry name" value="METALLOPEPTIDASE, PUTATIVE (AFU_ORTHOLOGUE AFUA_6G09600)-RELATED"/>
    <property type="match status" value="1"/>
</dbReference>
<feature type="domain" description="Peptidase M20 dimerisation" evidence="3">
    <location>
        <begin position="194"/>
        <end position="285"/>
    </location>
</feature>
<dbReference type="InterPro" id="IPR017439">
    <property type="entry name" value="Amidohydrolase"/>
</dbReference>
<dbReference type="Gene3D" id="3.40.630.10">
    <property type="entry name" value="Zn peptidases"/>
    <property type="match status" value="1"/>
</dbReference>
<evidence type="ECO:0000256" key="2">
    <source>
        <dbReference type="PIRSR" id="PIRSR005962-1"/>
    </source>
</evidence>
<feature type="binding site" evidence="2">
    <location>
        <position position="170"/>
    </location>
    <ligand>
        <name>Mn(2+)</name>
        <dbReference type="ChEBI" id="CHEBI:29035"/>
        <label>2</label>
    </ligand>
</feature>
<protein>
    <submittedName>
        <fullName evidence="4">Hippurate hydrolase</fullName>
    </submittedName>
</protein>
<dbReference type="InterPro" id="IPR002933">
    <property type="entry name" value="Peptidase_M20"/>
</dbReference>
<dbReference type="AlphaFoldDB" id="A0A1H4LWZ1"/>
<sequence>MSEEQNLRARIEEITAEITPRLIEIRRQLHANPELGFEEYETSALVMRELTRLGVDHRSGIGKTGVAATIGQGNGKTIGIRGDMDALPIEETGSPEYKSRNPGKMHACGHDAHTAIALGVSEVLARLADALPGRALMVFQPAEEGLGGARAMLEDGLFEWVEPDIMLGYHNWPLIDGGTIGYHPKTAFASTDPFDITITGQSGHGAHPHLAVDPIVAAGNLVSSLQTIVAREIAPLEAAVVTVGSIKGGSARNQIPDSVTLEGTTRSQNPAVREAVKAAIERVCAGIALTHRVTCEPTFLTGVPPVVNDPDILHPVLETARGMIGDEKVIELPQGSMGSEDYAEFSTRVPSAHLRIGSRLKDRKTMLHRSDFDLDEACIPTAVKAIAAAAIDLMKR</sequence>
<accession>A0A1H4LWZ1</accession>
<evidence type="ECO:0000256" key="1">
    <source>
        <dbReference type="ARBA" id="ARBA00022801"/>
    </source>
</evidence>
<dbReference type="PANTHER" id="PTHR11014">
    <property type="entry name" value="PEPTIDASE M20 FAMILY MEMBER"/>
    <property type="match status" value="1"/>
</dbReference>
<dbReference type="Gene3D" id="3.30.70.360">
    <property type="match status" value="1"/>
</dbReference>
<dbReference type="CDD" id="cd03886">
    <property type="entry name" value="M20_Acy1"/>
    <property type="match status" value="1"/>
</dbReference>
<dbReference type="Pfam" id="PF07687">
    <property type="entry name" value="M20_dimer"/>
    <property type="match status" value="1"/>
</dbReference>
<dbReference type="InterPro" id="IPR036264">
    <property type="entry name" value="Bact_exopeptidase_dim_dom"/>
</dbReference>
<dbReference type="PIRSF" id="PIRSF005962">
    <property type="entry name" value="Pept_M20D_amidohydro"/>
    <property type="match status" value="1"/>
</dbReference>